<keyword evidence="3" id="KW-1185">Reference proteome</keyword>
<name>A0ABQ1VK91_9RHOB</name>
<accession>A0ABQ1VK91</accession>
<gene>
    <name evidence="2" type="ORF">GCM10011402_24550</name>
</gene>
<evidence type="ECO:0000313" key="2">
    <source>
        <dbReference type="EMBL" id="GGF71070.1"/>
    </source>
</evidence>
<reference evidence="3" key="1">
    <citation type="journal article" date="2019" name="Int. J. Syst. Evol. Microbiol.">
        <title>The Global Catalogue of Microorganisms (GCM) 10K type strain sequencing project: providing services to taxonomists for standard genome sequencing and annotation.</title>
        <authorList>
            <consortium name="The Broad Institute Genomics Platform"/>
            <consortium name="The Broad Institute Genome Sequencing Center for Infectious Disease"/>
            <person name="Wu L."/>
            <person name="Ma J."/>
        </authorList>
    </citation>
    <scope>NUCLEOTIDE SEQUENCE [LARGE SCALE GENOMIC DNA]</scope>
    <source>
        <strain evidence="3">CGMCC 1.15419</strain>
    </source>
</reference>
<sequence>MQWPPEELFRADYVTKGPSMKSSLLSGAAGAILLAMASQTQAATIVLDFEGIYETYPSNSSATVGGFYNGGTSSVGTSGTNYGVEFSGNALAVCLNTLETSCSNGSRGGLGNPASQQTALFFVEGTETFMNVAAGFTTGFSFFYSSVNVAGSISVYDGLNGTGALLATLALGVTASNCSSEYNAPFCPFAASGIGFEGLAKSVSFAGAGNQIAFDDVTFGSVTPDPDPDPSPVPVPAAFPMLAGGLGLLSMLRRRKVK</sequence>
<dbReference type="EMBL" id="BMIV01000007">
    <property type="protein sequence ID" value="GGF71070.1"/>
    <property type="molecule type" value="Genomic_DNA"/>
</dbReference>
<dbReference type="Proteomes" id="UP000640509">
    <property type="component" value="Unassembled WGS sequence"/>
</dbReference>
<proteinExistence type="predicted"/>
<evidence type="ECO:0000313" key="3">
    <source>
        <dbReference type="Proteomes" id="UP000640509"/>
    </source>
</evidence>
<protein>
    <recommendedName>
        <fullName evidence="4">VPLPA-CTERM sorting domain-containing protein</fullName>
    </recommendedName>
</protein>
<feature type="chain" id="PRO_5046776186" description="VPLPA-CTERM sorting domain-containing protein" evidence="1">
    <location>
        <begin position="43"/>
        <end position="258"/>
    </location>
</feature>
<organism evidence="2 3">
    <name type="scientific">Paracoccus acridae</name>
    <dbReference type="NCBI Taxonomy" id="1795310"/>
    <lineage>
        <taxon>Bacteria</taxon>
        <taxon>Pseudomonadati</taxon>
        <taxon>Pseudomonadota</taxon>
        <taxon>Alphaproteobacteria</taxon>
        <taxon>Rhodobacterales</taxon>
        <taxon>Paracoccaceae</taxon>
        <taxon>Paracoccus</taxon>
    </lineage>
</organism>
<keyword evidence="1" id="KW-0732">Signal</keyword>
<feature type="signal peptide" evidence="1">
    <location>
        <begin position="1"/>
        <end position="42"/>
    </location>
</feature>
<evidence type="ECO:0008006" key="4">
    <source>
        <dbReference type="Google" id="ProtNLM"/>
    </source>
</evidence>
<evidence type="ECO:0000256" key="1">
    <source>
        <dbReference type="SAM" id="SignalP"/>
    </source>
</evidence>
<comment type="caution">
    <text evidence="2">The sequence shown here is derived from an EMBL/GenBank/DDBJ whole genome shotgun (WGS) entry which is preliminary data.</text>
</comment>